<dbReference type="Proteomes" id="UP000005868">
    <property type="component" value="Chromosome"/>
</dbReference>
<protein>
    <submittedName>
        <fullName evidence="5">Cell wall hydrolase/autolysin</fullName>
    </submittedName>
</protein>
<feature type="region of interest" description="Disordered" evidence="2">
    <location>
        <begin position="279"/>
        <end position="298"/>
    </location>
</feature>
<organism evidence="5 6">
    <name type="scientific">Thermovirga lienii (strain ATCC BAA-1197 / DSM 17291 / Cas60314)</name>
    <dbReference type="NCBI Taxonomy" id="580340"/>
    <lineage>
        <taxon>Bacteria</taxon>
        <taxon>Thermotogati</taxon>
        <taxon>Synergistota</taxon>
        <taxon>Synergistia</taxon>
        <taxon>Synergistales</taxon>
        <taxon>Thermovirgaceae</taxon>
        <taxon>Thermovirga</taxon>
    </lineage>
</organism>
<dbReference type="FunFam" id="3.40.630.40:FF:000005">
    <property type="entry name" value="N-acetylmuramoyl-L-alanine amidase (AmiA)"/>
    <property type="match status" value="1"/>
</dbReference>
<dbReference type="HOGENOM" id="CLU_504952_0_0_0"/>
<evidence type="ECO:0000259" key="4">
    <source>
        <dbReference type="SMART" id="SM00646"/>
    </source>
</evidence>
<proteinExistence type="predicted"/>
<feature type="signal peptide" evidence="3">
    <location>
        <begin position="1"/>
        <end position="22"/>
    </location>
</feature>
<evidence type="ECO:0000313" key="6">
    <source>
        <dbReference type="Proteomes" id="UP000005868"/>
    </source>
</evidence>
<dbReference type="AlphaFoldDB" id="G7V7J8"/>
<keyword evidence="6" id="KW-1185">Reference proteome</keyword>
<dbReference type="STRING" id="580340.Tlie_0425"/>
<dbReference type="PANTHER" id="PTHR30404">
    <property type="entry name" value="N-ACETYLMURAMOYL-L-ALANINE AMIDASE"/>
    <property type="match status" value="1"/>
</dbReference>
<evidence type="ECO:0000256" key="1">
    <source>
        <dbReference type="ARBA" id="ARBA00022801"/>
    </source>
</evidence>
<dbReference type="Pfam" id="PF01520">
    <property type="entry name" value="Amidase_3"/>
    <property type="match status" value="1"/>
</dbReference>
<dbReference type="SUPFAM" id="SSF53187">
    <property type="entry name" value="Zn-dependent exopeptidases"/>
    <property type="match status" value="1"/>
</dbReference>
<dbReference type="Gene3D" id="3.40.630.40">
    <property type="entry name" value="Zn-dependent exopeptidases"/>
    <property type="match status" value="1"/>
</dbReference>
<dbReference type="SMART" id="SM00646">
    <property type="entry name" value="Ami_3"/>
    <property type="match status" value="1"/>
</dbReference>
<name>G7V7J8_THELD</name>
<feature type="chain" id="PRO_5003504472" evidence="3">
    <location>
        <begin position="23"/>
        <end position="530"/>
    </location>
</feature>
<dbReference type="InterPro" id="IPR050695">
    <property type="entry name" value="N-acetylmuramoyl_amidase_3"/>
</dbReference>
<dbReference type="InterPro" id="IPR002508">
    <property type="entry name" value="MurNAc-LAA_cat"/>
</dbReference>
<dbReference type="eggNOG" id="COG0860">
    <property type="taxonomic scope" value="Bacteria"/>
</dbReference>
<dbReference type="EMBL" id="CP003096">
    <property type="protein sequence ID" value="AER66160.1"/>
    <property type="molecule type" value="Genomic_DNA"/>
</dbReference>
<keyword evidence="3" id="KW-0732">Signal</keyword>
<dbReference type="CDD" id="cd02696">
    <property type="entry name" value="MurNAc-LAA"/>
    <property type="match status" value="1"/>
</dbReference>
<reference evidence="6" key="1">
    <citation type="submission" date="2011-10" db="EMBL/GenBank/DDBJ databases">
        <title>The complete genome of chromosome of Thermovirga lienii DSM 17291.</title>
        <authorList>
            <consortium name="US DOE Joint Genome Institute (JGI-PGF)"/>
            <person name="Lucas S."/>
            <person name="Copeland A."/>
            <person name="Lapidus A."/>
            <person name="Glavina del Rio T."/>
            <person name="Dalin E."/>
            <person name="Tice H."/>
            <person name="Bruce D."/>
            <person name="Goodwin L."/>
            <person name="Pitluck S."/>
            <person name="Peters L."/>
            <person name="Mikhailova N."/>
            <person name="Saunders E."/>
            <person name="Kyrpides N."/>
            <person name="Mavromatis K."/>
            <person name="Ivanova N."/>
            <person name="Last F.I."/>
            <person name="Brettin T."/>
            <person name="Detter J.C."/>
            <person name="Han C."/>
            <person name="Larimer F."/>
            <person name="Land M."/>
            <person name="Hauser L."/>
            <person name="Markowitz V."/>
            <person name="Cheng J.-F."/>
            <person name="Hugenholtz P."/>
            <person name="Woyke T."/>
            <person name="Wu D."/>
            <person name="Spring S."/>
            <person name="Schroeder M."/>
            <person name="Brambilla E.-M."/>
            <person name="Klenk H.-P."/>
            <person name="Eisen J.A."/>
        </authorList>
    </citation>
    <scope>NUCLEOTIDE SEQUENCE [LARGE SCALE GENOMIC DNA]</scope>
    <source>
        <strain evidence="6">ATCC BAA-1197 / DSM 17291 / Cas60314</strain>
    </source>
</reference>
<dbReference type="KEGG" id="tli:Tlie_0425"/>
<evidence type="ECO:0000313" key="5">
    <source>
        <dbReference type="EMBL" id="AER66160.1"/>
    </source>
</evidence>
<feature type="domain" description="MurNAc-LAA" evidence="4">
    <location>
        <begin position="368"/>
        <end position="525"/>
    </location>
</feature>
<evidence type="ECO:0000256" key="2">
    <source>
        <dbReference type="SAM" id="MobiDB-lite"/>
    </source>
</evidence>
<dbReference type="GO" id="GO:0030288">
    <property type="term" value="C:outer membrane-bounded periplasmic space"/>
    <property type="evidence" value="ECO:0007669"/>
    <property type="project" value="TreeGrafter"/>
</dbReference>
<dbReference type="GO" id="GO:0009253">
    <property type="term" value="P:peptidoglycan catabolic process"/>
    <property type="evidence" value="ECO:0007669"/>
    <property type="project" value="InterPro"/>
</dbReference>
<gene>
    <name evidence="5" type="ordered locus">Tlie_0425</name>
</gene>
<reference evidence="5 6" key="2">
    <citation type="journal article" date="2012" name="Stand. Genomic Sci.">
        <title>Genome sequence of the moderately thermophilic, amino-acid-degrading and sulfur-reducing bacterium Thermovirga lienii type strain (Cas60314(T)).</title>
        <authorList>
            <person name="Goker M."/>
            <person name="Saunders E."/>
            <person name="Lapidus A."/>
            <person name="Nolan M."/>
            <person name="Lucas S."/>
            <person name="Hammon N."/>
            <person name="Deshpande S."/>
            <person name="Cheng J.F."/>
            <person name="Han C."/>
            <person name="Tapia R."/>
            <person name="Goodwin L.A."/>
            <person name="Pitluck S."/>
            <person name="Liolios K."/>
            <person name="Mavromatis K."/>
            <person name="Pagani I."/>
            <person name="Ivanova N."/>
            <person name="Mikhailova N."/>
            <person name="Pati A."/>
            <person name="Chen A."/>
            <person name="Palaniappan K."/>
            <person name="Land M."/>
            <person name="Chang Y.J."/>
            <person name="Jeffries C.D."/>
            <person name="Brambilla E.M."/>
            <person name="Rohde M."/>
            <person name="Spring S."/>
            <person name="Detter J.C."/>
            <person name="Woyke T."/>
            <person name="Bristow J."/>
            <person name="Eisen J.A."/>
            <person name="Markowitz V."/>
            <person name="Hugenholtz P."/>
            <person name="Kyrpides N.C."/>
            <person name="Klenk H.P."/>
        </authorList>
    </citation>
    <scope>NUCLEOTIDE SEQUENCE [LARGE SCALE GENOMIC DNA]</scope>
    <source>
        <strain evidence="6">ATCC BAA-1197 / DSM 17291 / Cas60314</strain>
    </source>
</reference>
<evidence type="ECO:0000256" key="3">
    <source>
        <dbReference type="SAM" id="SignalP"/>
    </source>
</evidence>
<sequence>MRAAKFFFLLMILFFSFSSARASFGAETLTLFVNGEKVGEVHSTAIGGARYVLLRDVAEALGFSIKEKDDVIASYGERTSLEFIPGAAAAIIQGQILALPYRLVKENGQWWFESDTTLKLFGKFIEADRGKNVTLSWQKSSDEVVKKAQQNSQKTSEVESKKPQKTGTYGVVNAVRWGNKDFGIRVVLDYEGPVKVGLVSGVGRLTLRFDGAAVSGSIGESPYPELVRMAVSQFGDRAEFSFVHRAEKVERFKLENPSRYVLDFYDPKPIDKEAPKVVTVTQKKPAEKEAKTTPKPAENFIPKANTKILVMVDAGHGGKDPGAVANGVLEKDINLKVAKLLVEYLRSKGMAAELTRKGDYYLKLSERTQIANSKNASVFVSLHCNALPKGRHAKGVEIYLMALPSDKDAMELAKIENRELLNGDLESTEAVDKKTKVLLQILGDMQQNAKIQESTKFAEVLFSKGKARGLPMRRVAQAPFAVLRGAAMPSVLVEMGYLTEREEALKLKNPSYQKQLAAAIGSGIIAFLRK</sequence>
<keyword evidence="1 5" id="KW-0378">Hydrolase</keyword>
<accession>G7V7J8</accession>
<dbReference type="PANTHER" id="PTHR30404:SF0">
    <property type="entry name" value="N-ACETYLMURAMOYL-L-ALANINE AMIDASE AMIC"/>
    <property type="match status" value="1"/>
</dbReference>
<dbReference type="GO" id="GO:0008745">
    <property type="term" value="F:N-acetylmuramoyl-L-alanine amidase activity"/>
    <property type="evidence" value="ECO:0007669"/>
    <property type="project" value="InterPro"/>
</dbReference>